<accession>A0AAV0Z1B7</accession>
<dbReference type="Proteomes" id="UP001157006">
    <property type="component" value="Chromosome 1S"/>
</dbReference>
<proteinExistence type="predicted"/>
<dbReference type="GO" id="GO:0005506">
    <property type="term" value="F:iron ion binding"/>
    <property type="evidence" value="ECO:0007669"/>
    <property type="project" value="InterPro"/>
</dbReference>
<dbReference type="AlphaFoldDB" id="A0AAV0Z1B7"/>
<evidence type="ECO:0000313" key="4">
    <source>
        <dbReference type="Proteomes" id="UP001157006"/>
    </source>
</evidence>
<keyword evidence="1" id="KW-1133">Transmembrane helix</keyword>
<dbReference type="PANTHER" id="PTHR45444:SF3">
    <property type="entry name" value="XANTHINE DEHYDROGENASE"/>
    <property type="match status" value="1"/>
</dbReference>
<dbReference type="SUPFAM" id="SSF56003">
    <property type="entry name" value="Molybdenum cofactor-binding domain"/>
    <property type="match status" value="1"/>
</dbReference>
<dbReference type="Gene3D" id="3.30.365.10">
    <property type="entry name" value="Aldehyde oxidase/xanthine dehydrogenase, molybdopterin binding domain"/>
    <property type="match status" value="1"/>
</dbReference>
<keyword evidence="1" id="KW-0472">Membrane</keyword>
<keyword evidence="4" id="KW-1185">Reference proteome</keyword>
<feature type="domain" description="Aldehyde oxidase/xanthine dehydrogenase second molybdopterin binding" evidence="2">
    <location>
        <begin position="42"/>
        <end position="90"/>
    </location>
</feature>
<dbReference type="GO" id="GO:0016491">
    <property type="term" value="F:oxidoreductase activity"/>
    <property type="evidence" value="ECO:0007669"/>
    <property type="project" value="InterPro"/>
</dbReference>
<protein>
    <recommendedName>
        <fullName evidence="2">Aldehyde oxidase/xanthine dehydrogenase second molybdopterin binding domain-containing protein</fullName>
    </recommendedName>
</protein>
<organism evidence="3 4">
    <name type="scientific">Vicia faba</name>
    <name type="common">Broad bean</name>
    <name type="synonym">Faba vulgaris</name>
    <dbReference type="NCBI Taxonomy" id="3906"/>
    <lineage>
        <taxon>Eukaryota</taxon>
        <taxon>Viridiplantae</taxon>
        <taxon>Streptophyta</taxon>
        <taxon>Embryophyta</taxon>
        <taxon>Tracheophyta</taxon>
        <taxon>Spermatophyta</taxon>
        <taxon>Magnoliopsida</taxon>
        <taxon>eudicotyledons</taxon>
        <taxon>Gunneridae</taxon>
        <taxon>Pentapetalae</taxon>
        <taxon>rosids</taxon>
        <taxon>fabids</taxon>
        <taxon>Fabales</taxon>
        <taxon>Fabaceae</taxon>
        <taxon>Papilionoideae</taxon>
        <taxon>50 kb inversion clade</taxon>
        <taxon>NPAAA clade</taxon>
        <taxon>Hologalegina</taxon>
        <taxon>IRL clade</taxon>
        <taxon>Fabeae</taxon>
        <taxon>Vicia</taxon>
    </lineage>
</organism>
<evidence type="ECO:0000259" key="2">
    <source>
        <dbReference type="Pfam" id="PF20256"/>
    </source>
</evidence>
<dbReference type="InterPro" id="IPR016208">
    <property type="entry name" value="Ald_Oxase/xanthine_DH-like"/>
</dbReference>
<dbReference type="EMBL" id="OX451735">
    <property type="protein sequence ID" value="CAI8592270.1"/>
    <property type="molecule type" value="Genomic_DNA"/>
</dbReference>
<feature type="transmembrane region" description="Helical" evidence="1">
    <location>
        <begin position="20"/>
        <end position="37"/>
    </location>
</feature>
<name>A0AAV0Z1B7_VICFA</name>
<evidence type="ECO:0000256" key="1">
    <source>
        <dbReference type="SAM" id="Phobius"/>
    </source>
</evidence>
<dbReference type="Pfam" id="PF20256">
    <property type="entry name" value="MoCoBD_2"/>
    <property type="match status" value="1"/>
</dbReference>
<dbReference type="InterPro" id="IPR037165">
    <property type="entry name" value="AldOxase/xan_DH_Mopterin-bd_sf"/>
</dbReference>
<dbReference type="InterPro" id="IPR046867">
    <property type="entry name" value="AldOxase/xan_DH_MoCoBD2"/>
</dbReference>
<reference evidence="3 4" key="1">
    <citation type="submission" date="2023-01" db="EMBL/GenBank/DDBJ databases">
        <authorList>
            <person name="Kreplak J."/>
        </authorList>
    </citation>
    <scope>NUCLEOTIDE SEQUENCE [LARGE SCALE GENOMIC DNA]</scope>
</reference>
<keyword evidence="1" id="KW-0812">Transmembrane</keyword>
<dbReference type="PANTHER" id="PTHR45444">
    <property type="entry name" value="XANTHINE DEHYDROGENASE"/>
    <property type="match status" value="1"/>
</dbReference>
<evidence type="ECO:0000313" key="3">
    <source>
        <dbReference type="EMBL" id="CAI8592270.1"/>
    </source>
</evidence>
<sequence length="179" mass="19788">MVERQSGRKLKILKTDGGAVFLEVFVAGCLVLDSWLYELFWIEGAFIQGLGWVALEELKWGDAAHKWIPSGWLNTCGPGAYKIPSINDVPLKFNVSLLKGHPNVKAIHSSKAVGEPPFFLASAVFFALKDAILAARIEMGRAEWFPLDSPATPERIRMACLDEFTSSFVNSDFCPKLSV</sequence>
<gene>
    <name evidence="3" type="ORF">VFH_I031120</name>
</gene>